<dbReference type="CDD" id="cd01949">
    <property type="entry name" value="GGDEF"/>
    <property type="match status" value="1"/>
</dbReference>
<dbReference type="InterPro" id="IPR035919">
    <property type="entry name" value="EAL_sf"/>
</dbReference>
<dbReference type="SUPFAM" id="SSF158472">
    <property type="entry name" value="HAMP domain-like"/>
    <property type="match status" value="1"/>
</dbReference>
<dbReference type="EMBL" id="JABFCZ010000011">
    <property type="protein sequence ID" value="MBD1546828.1"/>
    <property type="molecule type" value="Genomic_DNA"/>
</dbReference>
<dbReference type="Gene3D" id="6.10.340.10">
    <property type="match status" value="1"/>
</dbReference>
<dbReference type="SMART" id="SM00267">
    <property type="entry name" value="GGDEF"/>
    <property type="match status" value="1"/>
</dbReference>
<reference evidence="5" key="1">
    <citation type="submission" date="2020-05" db="EMBL/GenBank/DDBJ databases">
        <title>Identification of trans-AT polyketide cluster in two marine bacteria, producers of a novel glutaramide-containing polyketide sesbanimide D and analogs.</title>
        <authorList>
            <person name="Kacar D."/>
            <person name="Rodriguez P."/>
            <person name="Canedo L."/>
            <person name="Gonzalez E."/>
            <person name="Galan B."/>
            <person name="De La Calle F."/>
            <person name="Garcia J.L."/>
        </authorList>
    </citation>
    <scope>NUCLEOTIDE SEQUENCE</scope>
    <source>
        <strain evidence="5">PHM038</strain>
    </source>
</reference>
<dbReference type="InterPro" id="IPR029787">
    <property type="entry name" value="Nucleotide_cyclase"/>
</dbReference>
<proteinExistence type="predicted"/>
<dbReference type="InterPro" id="IPR029151">
    <property type="entry name" value="Sensor-like_sf"/>
</dbReference>
<organism evidence="5 6">
    <name type="scientific">Roseibium aggregatum</name>
    <dbReference type="NCBI Taxonomy" id="187304"/>
    <lineage>
        <taxon>Bacteria</taxon>
        <taxon>Pseudomonadati</taxon>
        <taxon>Pseudomonadota</taxon>
        <taxon>Alphaproteobacteria</taxon>
        <taxon>Hyphomicrobiales</taxon>
        <taxon>Stappiaceae</taxon>
        <taxon>Roseibium</taxon>
    </lineage>
</organism>
<dbReference type="PROSITE" id="PS50887">
    <property type="entry name" value="GGDEF"/>
    <property type="match status" value="1"/>
</dbReference>
<dbReference type="InterPro" id="IPR000160">
    <property type="entry name" value="GGDEF_dom"/>
</dbReference>
<accession>A0A926NZV1</accession>
<dbReference type="NCBIfam" id="TIGR00254">
    <property type="entry name" value="GGDEF"/>
    <property type="match status" value="1"/>
</dbReference>
<dbReference type="PANTHER" id="PTHR44757:SF2">
    <property type="entry name" value="BIOFILM ARCHITECTURE MAINTENANCE PROTEIN MBAA"/>
    <property type="match status" value="1"/>
</dbReference>
<dbReference type="GO" id="GO:0007165">
    <property type="term" value="P:signal transduction"/>
    <property type="evidence" value="ECO:0007669"/>
    <property type="project" value="InterPro"/>
</dbReference>
<dbReference type="SMART" id="SM00304">
    <property type="entry name" value="HAMP"/>
    <property type="match status" value="1"/>
</dbReference>
<name>A0A926NZV1_9HYPH</name>
<dbReference type="InterPro" id="IPR043128">
    <property type="entry name" value="Rev_trsase/Diguanyl_cyclase"/>
</dbReference>
<evidence type="ECO:0000259" key="2">
    <source>
        <dbReference type="PROSITE" id="PS50883"/>
    </source>
</evidence>
<dbReference type="InterPro" id="IPR052155">
    <property type="entry name" value="Biofilm_reg_signaling"/>
</dbReference>
<gene>
    <name evidence="5" type="ORF">HK439_11185</name>
</gene>
<feature type="domain" description="EAL" evidence="2">
    <location>
        <begin position="406"/>
        <end position="659"/>
    </location>
</feature>
<evidence type="ECO:0000313" key="5">
    <source>
        <dbReference type="EMBL" id="MBD1546828.1"/>
    </source>
</evidence>
<dbReference type="PANTHER" id="PTHR44757">
    <property type="entry name" value="DIGUANYLATE CYCLASE DGCP"/>
    <property type="match status" value="1"/>
</dbReference>
<dbReference type="Gene3D" id="3.30.70.270">
    <property type="match status" value="1"/>
</dbReference>
<dbReference type="Pfam" id="PF00672">
    <property type="entry name" value="HAMP"/>
    <property type="match status" value="1"/>
</dbReference>
<dbReference type="CDD" id="cd01948">
    <property type="entry name" value="EAL"/>
    <property type="match status" value="1"/>
</dbReference>
<dbReference type="SUPFAM" id="SSF55073">
    <property type="entry name" value="Nucleotide cyclase"/>
    <property type="match status" value="1"/>
</dbReference>
<dbReference type="Gene3D" id="3.20.20.450">
    <property type="entry name" value="EAL domain"/>
    <property type="match status" value="1"/>
</dbReference>
<dbReference type="Pfam" id="PF00990">
    <property type="entry name" value="GGDEF"/>
    <property type="match status" value="1"/>
</dbReference>
<evidence type="ECO:0000256" key="1">
    <source>
        <dbReference type="SAM" id="Phobius"/>
    </source>
</evidence>
<feature type="domain" description="HAMP" evidence="3">
    <location>
        <begin position="170"/>
        <end position="222"/>
    </location>
</feature>
<dbReference type="PROSITE" id="PS50885">
    <property type="entry name" value="HAMP"/>
    <property type="match status" value="1"/>
</dbReference>
<sequence length="672" mass="73975">MISFSLIMAFINYRDEMQAVEDGLERAAMGHAKLIAGLSADKIERNDFATLQPLLNALASEPEVVAAKIFSASGQVIAFDAGSRETGVSPASDPVAVRVVSAGEPVTGKNAKSTDYYLPVLHNGEAVGAVLVKMSTDEIQAVRSEVFVQVLVLFGILIIAVVPIGTYLMYRSTRGISRVTQAANEAAQGFLDPNMVVDANGEVGELQEAFKAMAVNLRKTIKHIEYLAHVDGVTGLPNRLKFENTAIQLIDLSPRAEGAVLFIDLDRFKMINDMRGHAVGDELLKHVAARIRSLVADHFEPHTTSAPFVARFAGDEFVAVLPGMTDAEKLVELSEIVIEKIGRPVRVDPLSLIVRASMGIALYPQDGRLSDDVLRCADMAMYRSKEEGRDQATIFNERIREEALERQKIERHLMNALDNDELRVFYQPKIDLASGKIIGSEALLRWSSPELGSVPPFKFVPIAEECGLMTPIGEFVLRQSLEDMNRLLAEGHDLKVAVNVAPVQFQSVYFTDRTLGILGESGFPLDRLELEITESSVMDDPQRVMSQILPIKEEGVHLAIDDFGTGYSSLNTLATMPFDTIKIDRSFVRDMAEDENQRAIVQLILMMARQLKMKTVAEGIETPLQFDQLRAWGASYAQGYLWSPPVAFGEFATIVRDGFKSSPAMDATVMSH</sequence>
<evidence type="ECO:0000259" key="4">
    <source>
        <dbReference type="PROSITE" id="PS50887"/>
    </source>
</evidence>
<dbReference type="RefSeq" id="WP_190291573.1">
    <property type="nucleotide sequence ID" value="NZ_JABFCZ010000011.1"/>
</dbReference>
<keyword evidence="1" id="KW-0472">Membrane</keyword>
<dbReference type="SUPFAM" id="SSF141868">
    <property type="entry name" value="EAL domain-like"/>
    <property type="match status" value="1"/>
</dbReference>
<dbReference type="Proteomes" id="UP000598467">
    <property type="component" value="Unassembled WGS sequence"/>
</dbReference>
<protein>
    <submittedName>
        <fullName evidence="5">EAL domain-containing protein</fullName>
    </submittedName>
</protein>
<dbReference type="Pfam" id="PF00563">
    <property type="entry name" value="EAL"/>
    <property type="match status" value="1"/>
</dbReference>
<dbReference type="InterPro" id="IPR001633">
    <property type="entry name" value="EAL_dom"/>
</dbReference>
<dbReference type="SUPFAM" id="SSF103190">
    <property type="entry name" value="Sensory domain-like"/>
    <property type="match status" value="1"/>
</dbReference>
<keyword evidence="1" id="KW-0812">Transmembrane</keyword>
<comment type="caution">
    <text evidence="5">The sequence shown here is derived from an EMBL/GenBank/DDBJ whole genome shotgun (WGS) entry which is preliminary data.</text>
</comment>
<dbReference type="AlphaFoldDB" id="A0A926NZV1"/>
<dbReference type="CDD" id="cd06225">
    <property type="entry name" value="HAMP"/>
    <property type="match status" value="1"/>
</dbReference>
<feature type="transmembrane region" description="Helical" evidence="1">
    <location>
        <begin position="146"/>
        <end position="170"/>
    </location>
</feature>
<dbReference type="SMART" id="SM00052">
    <property type="entry name" value="EAL"/>
    <property type="match status" value="1"/>
</dbReference>
<evidence type="ECO:0000259" key="3">
    <source>
        <dbReference type="PROSITE" id="PS50885"/>
    </source>
</evidence>
<dbReference type="PROSITE" id="PS50883">
    <property type="entry name" value="EAL"/>
    <property type="match status" value="1"/>
</dbReference>
<keyword evidence="1" id="KW-1133">Transmembrane helix</keyword>
<evidence type="ECO:0000313" key="6">
    <source>
        <dbReference type="Proteomes" id="UP000598467"/>
    </source>
</evidence>
<feature type="domain" description="GGDEF" evidence="4">
    <location>
        <begin position="256"/>
        <end position="397"/>
    </location>
</feature>
<dbReference type="GO" id="GO:0016020">
    <property type="term" value="C:membrane"/>
    <property type="evidence" value="ECO:0007669"/>
    <property type="project" value="InterPro"/>
</dbReference>
<dbReference type="InterPro" id="IPR003660">
    <property type="entry name" value="HAMP_dom"/>
</dbReference>